<keyword evidence="2" id="KW-1133">Transmembrane helix</keyword>
<dbReference type="SUPFAM" id="SSF47954">
    <property type="entry name" value="Cyclin-like"/>
    <property type="match status" value="2"/>
</dbReference>
<feature type="transmembrane region" description="Helical" evidence="2">
    <location>
        <begin position="130"/>
        <end position="151"/>
    </location>
</feature>
<accession>A0AAF0QVA8</accession>
<dbReference type="Pfam" id="PF00134">
    <property type="entry name" value="Cyclin_N"/>
    <property type="match status" value="1"/>
</dbReference>
<reference evidence="5" key="1">
    <citation type="submission" date="2023-08" db="EMBL/GenBank/DDBJ databases">
        <title>A de novo genome assembly of Solanum verrucosum Schlechtendal, a Mexican diploid species geographically isolated from the other diploid A-genome species in potato relatives.</title>
        <authorList>
            <person name="Hosaka K."/>
        </authorList>
    </citation>
    <scope>NUCLEOTIDE SEQUENCE</scope>
    <source>
        <tissue evidence="5">Young leaves</tissue>
    </source>
</reference>
<sequence length="157" mass="18026">MDESMDTVRSQEVEYIDDHDSAVVDFIEKKVCSTLYISEHVKAVVMCYNGLLRASKDKKRPSTDFMAKVHKDINPSMRAILIDWLVEELIVEIYCRRFVRVAQGLNEVLSLQLEHLASYIAELSLLEYNMFFYAPSLIAASAIFLAKYILLPSGKPW</sequence>
<proteinExistence type="predicted"/>
<gene>
    <name evidence="5" type="ORF">MTR67_022413</name>
</gene>
<organism evidence="5 6">
    <name type="scientific">Solanum verrucosum</name>
    <dbReference type="NCBI Taxonomy" id="315347"/>
    <lineage>
        <taxon>Eukaryota</taxon>
        <taxon>Viridiplantae</taxon>
        <taxon>Streptophyta</taxon>
        <taxon>Embryophyta</taxon>
        <taxon>Tracheophyta</taxon>
        <taxon>Spermatophyta</taxon>
        <taxon>Magnoliopsida</taxon>
        <taxon>eudicotyledons</taxon>
        <taxon>Gunneridae</taxon>
        <taxon>Pentapetalae</taxon>
        <taxon>asterids</taxon>
        <taxon>lamiids</taxon>
        <taxon>Solanales</taxon>
        <taxon>Solanaceae</taxon>
        <taxon>Solanoideae</taxon>
        <taxon>Solaneae</taxon>
        <taxon>Solanum</taxon>
    </lineage>
</organism>
<feature type="domain" description="Cyclin N-terminal" evidence="3">
    <location>
        <begin position="52"/>
        <end position="87"/>
    </location>
</feature>
<evidence type="ECO:0000313" key="5">
    <source>
        <dbReference type="EMBL" id="WMV29028.1"/>
    </source>
</evidence>
<evidence type="ECO:0000259" key="4">
    <source>
        <dbReference type="Pfam" id="PF02984"/>
    </source>
</evidence>
<dbReference type="AlphaFoldDB" id="A0AAF0QVA8"/>
<evidence type="ECO:0000259" key="3">
    <source>
        <dbReference type="Pfam" id="PF00134"/>
    </source>
</evidence>
<keyword evidence="2" id="KW-0812">Transmembrane</keyword>
<keyword evidence="2" id="KW-0472">Membrane</keyword>
<keyword evidence="1" id="KW-0195">Cyclin</keyword>
<dbReference type="InterPro" id="IPR004367">
    <property type="entry name" value="Cyclin_C-dom"/>
</dbReference>
<feature type="domain" description="Cyclin C-terminal" evidence="4">
    <location>
        <begin position="94"/>
        <end position="157"/>
    </location>
</feature>
<feature type="non-terminal residue" evidence="5">
    <location>
        <position position="157"/>
    </location>
</feature>
<protein>
    <recommendedName>
        <fullName evidence="7">B-like cyclin</fullName>
    </recommendedName>
</protein>
<keyword evidence="6" id="KW-1185">Reference proteome</keyword>
<evidence type="ECO:0000256" key="2">
    <source>
        <dbReference type="SAM" id="Phobius"/>
    </source>
</evidence>
<evidence type="ECO:0008006" key="7">
    <source>
        <dbReference type="Google" id="ProtNLM"/>
    </source>
</evidence>
<dbReference type="EMBL" id="CP133616">
    <property type="protein sequence ID" value="WMV29028.1"/>
    <property type="molecule type" value="Genomic_DNA"/>
</dbReference>
<dbReference type="Gene3D" id="1.10.472.10">
    <property type="entry name" value="Cyclin-like"/>
    <property type="match status" value="2"/>
</dbReference>
<dbReference type="Pfam" id="PF02984">
    <property type="entry name" value="Cyclin_C"/>
    <property type="match status" value="1"/>
</dbReference>
<name>A0AAF0QVA8_SOLVR</name>
<evidence type="ECO:0000256" key="1">
    <source>
        <dbReference type="ARBA" id="ARBA00023127"/>
    </source>
</evidence>
<dbReference type="InterPro" id="IPR006671">
    <property type="entry name" value="Cyclin_N"/>
</dbReference>
<dbReference type="Proteomes" id="UP001234989">
    <property type="component" value="Chromosome 5"/>
</dbReference>
<dbReference type="InterPro" id="IPR036915">
    <property type="entry name" value="Cyclin-like_sf"/>
</dbReference>
<evidence type="ECO:0000313" key="6">
    <source>
        <dbReference type="Proteomes" id="UP001234989"/>
    </source>
</evidence>